<evidence type="ECO:0000256" key="1">
    <source>
        <dbReference type="SAM" id="MobiDB-lite"/>
    </source>
</evidence>
<gene>
    <name evidence="2" type="ORF">L207DRAFT_530548</name>
</gene>
<accession>A0A2J6RKQ5</accession>
<dbReference type="AlphaFoldDB" id="A0A2J6RKQ5"/>
<feature type="region of interest" description="Disordered" evidence="1">
    <location>
        <begin position="1"/>
        <end position="67"/>
    </location>
</feature>
<protein>
    <submittedName>
        <fullName evidence="2">Uncharacterized protein</fullName>
    </submittedName>
</protein>
<dbReference type="InterPro" id="IPR022190">
    <property type="entry name" value="DUF3716"/>
</dbReference>
<dbReference type="EMBL" id="KZ613947">
    <property type="protein sequence ID" value="PMD39108.1"/>
    <property type="molecule type" value="Genomic_DNA"/>
</dbReference>
<feature type="region of interest" description="Disordered" evidence="1">
    <location>
        <begin position="326"/>
        <end position="348"/>
    </location>
</feature>
<feature type="compositionally biased region" description="Basic and acidic residues" evidence="1">
    <location>
        <begin position="336"/>
        <end position="348"/>
    </location>
</feature>
<keyword evidence="3" id="KW-1185">Reference proteome</keyword>
<name>A0A2J6RKQ5_HYAVF</name>
<dbReference type="Proteomes" id="UP000235786">
    <property type="component" value="Unassembled WGS sequence"/>
</dbReference>
<sequence>MANSTEELGILDDVLPTHILNENTDDEPKSQSTPPQDLNEPKDASITKTMPNEQVNSVPNITGTTKTPAHEATANQANVNIISDTLPTQTHAPAAKGPELFPIVIKGNAPTKSSITLTKLEKLPILNEVIVRDKEKFQNRREENISGGSLVVTERGTIAEKACHECSRGKGPFTLCCVVEGMFKQACGNCHYGGNASRCSFYRDHQNAVALLTAREVDAPEIPGMAPANYTGGSIAKSGFTLNGPAGVPLLQHLPVPQFPTLGVARGSKGQRLAPTPAPQFGFGSTDESRLAHARSLTSNERKATADRLKAELEAIEKIMAEENVSDVTKQCVESKGTKRKQDEMNEN</sequence>
<evidence type="ECO:0000313" key="2">
    <source>
        <dbReference type="EMBL" id="PMD39108.1"/>
    </source>
</evidence>
<proteinExistence type="predicted"/>
<dbReference type="OrthoDB" id="3560623at2759"/>
<reference evidence="2 3" key="1">
    <citation type="submission" date="2016-04" db="EMBL/GenBank/DDBJ databases">
        <title>A degradative enzymes factory behind the ericoid mycorrhizal symbiosis.</title>
        <authorList>
            <consortium name="DOE Joint Genome Institute"/>
            <person name="Martino E."/>
            <person name="Morin E."/>
            <person name="Grelet G."/>
            <person name="Kuo A."/>
            <person name="Kohler A."/>
            <person name="Daghino S."/>
            <person name="Barry K."/>
            <person name="Choi C."/>
            <person name="Cichocki N."/>
            <person name="Clum A."/>
            <person name="Copeland A."/>
            <person name="Hainaut M."/>
            <person name="Haridas S."/>
            <person name="Labutti K."/>
            <person name="Lindquist E."/>
            <person name="Lipzen A."/>
            <person name="Khouja H.-R."/>
            <person name="Murat C."/>
            <person name="Ohm R."/>
            <person name="Olson A."/>
            <person name="Spatafora J."/>
            <person name="Veneault-Fourrey C."/>
            <person name="Henrissat B."/>
            <person name="Grigoriev I."/>
            <person name="Martin F."/>
            <person name="Perotto S."/>
        </authorList>
    </citation>
    <scope>NUCLEOTIDE SEQUENCE [LARGE SCALE GENOMIC DNA]</scope>
    <source>
        <strain evidence="2 3">F</strain>
    </source>
</reference>
<dbReference type="STRING" id="1149755.A0A2J6RKQ5"/>
<organism evidence="2 3">
    <name type="scientific">Hyaloscypha variabilis (strain UAMH 11265 / GT02V1 / F)</name>
    <name type="common">Meliniomyces variabilis</name>
    <dbReference type="NCBI Taxonomy" id="1149755"/>
    <lineage>
        <taxon>Eukaryota</taxon>
        <taxon>Fungi</taxon>
        <taxon>Dikarya</taxon>
        <taxon>Ascomycota</taxon>
        <taxon>Pezizomycotina</taxon>
        <taxon>Leotiomycetes</taxon>
        <taxon>Helotiales</taxon>
        <taxon>Hyaloscyphaceae</taxon>
        <taxon>Hyaloscypha</taxon>
        <taxon>Hyaloscypha variabilis</taxon>
    </lineage>
</organism>
<dbReference type="Pfam" id="PF12511">
    <property type="entry name" value="DUF3716"/>
    <property type="match status" value="1"/>
</dbReference>
<feature type="compositionally biased region" description="Polar residues" evidence="1">
    <location>
        <begin position="46"/>
        <end position="67"/>
    </location>
</feature>
<evidence type="ECO:0000313" key="3">
    <source>
        <dbReference type="Proteomes" id="UP000235786"/>
    </source>
</evidence>